<keyword evidence="2" id="KW-0813">Transport</keyword>
<dbReference type="PANTHER" id="PTHR23510:SF3">
    <property type="entry name" value="MAJOR FACILITATOR SUPERFAMILY DOMAIN-CONTAINING PROTEIN 8"/>
    <property type="match status" value="1"/>
</dbReference>
<sequence>MTALCEHDGTEKNAEKQMAITFTDLRSTLRTHWKSIYVLTIVSIIGVIQMSTVVPQVFPYMKQLDNTVSPTFYGYMGSISSLAHVLAAAASGWVSNKINQTKAPIVSGKVCAIVSCIVYLSVEYFRTTMSQRTAFIVYEIFAGLSVGAVGILRAYVAMASTDEDRSRAISITTMAMPLGIAIGPVIQLAFTALSYPGYDLPTGGHLNMYTAPVIFSLTLNIGALLLLIIVFKDKTTATRSRGSIRPNQIIVNKDDFEDSTMSSVSSTATTKSAIDWFAVATCLITRLVIGLILINNRIVATPYTMMIFKWSSADTVFYHSLSMALIGIFGIFVHLVYIFTKITEKIPERLACTVGCMVFVSYFLLTYPWPFLPETLKSESIPDVLDSKNFNLTLPDTTDSKHPVVLSERTGCTFSWCDDTPAVNFYVYFIGAILTLGTGLPIVMMNLDILFSRLLGNIKQGTMQGVFMVSGDVVNIIGPIFLSTIYEATGPTYIWMFLIVCTSACALLWIVMYHRMLPNRGARLQ</sequence>
<dbReference type="GO" id="GO:0022857">
    <property type="term" value="F:transmembrane transporter activity"/>
    <property type="evidence" value="ECO:0007669"/>
    <property type="project" value="InterPro"/>
</dbReference>
<dbReference type="InterPro" id="IPR011701">
    <property type="entry name" value="MFS"/>
</dbReference>
<feature type="transmembrane region" description="Helical" evidence="6">
    <location>
        <begin position="210"/>
        <end position="231"/>
    </location>
</feature>
<dbReference type="SUPFAM" id="SSF103473">
    <property type="entry name" value="MFS general substrate transporter"/>
    <property type="match status" value="1"/>
</dbReference>
<dbReference type="InterPro" id="IPR036259">
    <property type="entry name" value="MFS_trans_sf"/>
</dbReference>
<feature type="transmembrane region" description="Helical" evidence="6">
    <location>
        <begin position="425"/>
        <end position="444"/>
    </location>
</feature>
<dbReference type="EMBL" id="JAUCMV010000003">
    <property type="protein sequence ID" value="KAK0407617.1"/>
    <property type="molecule type" value="Genomic_DNA"/>
</dbReference>
<dbReference type="Gene3D" id="1.20.1250.20">
    <property type="entry name" value="MFS general substrate transporter like domains"/>
    <property type="match status" value="1"/>
</dbReference>
<evidence type="ECO:0000313" key="8">
    <source>
        <dbReference type="Proteomes" id="UP001175271"/>
    </source>
</evidence>
<dbReference type="Pfam" id="PF07690">
    <property type="entry name" value="MFS_1"/>
    <property type="match status" value="1"/>
</dbReference>
<gene>
    <name evidence="7" type="ORF">QR680_003494</name>
</gene>
<feature type="transmembrane region" description="Helical" evidence="6">
    <location>
        <begin position="134"/>
        <end position="156"/>
    </location>
</feature>
<feature type="transmembrane region" description="Helical" evidence="6">
    <location>
        <begin position="465"/>
        <end position="486"/>
    </location>
</feature>
<comment type="caution">
    <text evidence="7">The sequence shown here is derived from an EMBL/GenBank/DDBJ whole genome shotgun (WGS) entry which is preliminary data.</text>
</comment>
<evidence type="ECO:0000256" key="3">
    <source>
        <dbReference type="ARBA" id="ARBA00022692"/>
    </source>
</evidence>
<dbReference type="Proteomes" id="UP001175271">
    <property type="component" value="Unassembled WGS sequence"/>
</dbReference>
<name>A0AA39HKL7_9BILA</name>
<dbReference type="GO" id="GO:0005765">
    <property type="term" value="C:lysosomal membrane"/>
    <property type="evidence" value="ECO:0007669"/>
    <property type="project" value="TreeGrafter"/>
</dbReference>
<proteinExistence type="predicted"/>
<evidence type="ECO:0000256" key="2">
    <source>
        <dbReference type="ARBA" id="ARBA00022448"/>
    </source>
</evidence>
<evidence type="ECO:0008006" key="9">
    <source>
        <dbReference type="Google" id="ProtNLM"/>
    </source>
</evidence>
<feature type="transmembrane region" description="Helical" evidence="6">
    <location>
        <begin position="276"/>
        <end position="296"/>
    </location>
</feature>
<dbReference type="InterPro" id="IPR051068">
    <property type="entry name" value="MFS_Domain-Containing_Protein"/>
</dbReference>
<reference evidence="7" key="1">
    <citation type="submission" date="2023-06" db="EMBL/GenBank/DDBJ databases">
        <title>Genomic analysis of the entomopathogenic nematode Steinernema hermaphroditum.</title>
        <authorList>
            <person name="Schwarz E.M."/>
            <person name="Heppert J.K."/>
            <person name="Baniya A."/>
            <person name="Schwartz H.T."/>
            <person name="Tan C.-H."/>
            <person name="Antoshechkin I."/>
            <person name="Sternberg P.W."/>
            <person name="Goodrich-Blair H."/>
            <person name="Dillman A.R."/>
        </authorList>
    </citation>
    <scope>NUCLEOTIDE SEQUENCE</scope>
    <source>
        <strain evidence="7">PS9179</strain>
        <tissue evidence="7">Whole animal</tissue>
    </source>
</reference>
<feature type="transmembrane region" description="Helical" evidence="6">
    <location>
        <begin position="492"/>
        <end position="513"/>
    </location>
</feature>
<evidence type="ECO:0000256" key="5">
    <source>
        <dbReference type="ARBA" id="ARBA00023136"/>
    </source>
</evidence>
<feature type="transmembrane region" description="Helical" evidence="6">
    <location>
        <begin position="316"/>
        <end position="338"/>
    </location>
</feature>
<evidence type="ECO:0000256" key="1">
    <source>
        <dbReference type="ARBA" id="ARBA00004127"/>
    </source>
</evidence>
<accession>A0AA39HKL7</accession>
<dbReference type="PANTHER" id="PTHR23510">
    <property type="entry name" value="INNER MEMBRANE TRANSPORT PROTEIN YAJR"/>
    <property type="match status" value="1"/>
</dbReference>
<dbReference type="CDD" id="cd17326">
    <property type="entry name" value="MFS_MFSD8"/>
    <property type="match status" value="1"/>
</dbReference>
<comment type="subcellular location">
    <subcellularLocation>
        <location evidence="1">Endomembrane system</location>
        <topology evidence="1">Multi-pass membrane protein</topology>
    </subcellularLocation>
</comment>
<keyword evidence="3 6" id="KW-0812">Transmembrane</keyword>
<keyword evidence="8" id="KW-1185">Reference proteome</keyword>
<evidence type="ECO:0000313" key="7">
    <source>
        <dbReference type="EMBL" id="KAK0407617.1"/>
    </source>
</evidence>
<dbReference type="AlphaFoldDB" id="A0AA39HKL7"/>
<evidence type="ECO:0000256" key="4">
    <source>
        <dbReference type="ARBA" id="ARBA00022989"/>
    </source>
</evidence>
<feature type="transmembrane region" description="Helical" evidence="6">
    <location>
        <begin position="106"/>
        <end position="122"/>
    </location>
</feature>
<organism evidence="7 8">
    <name type="scientific">Steinernema hermaphroditum</name>
    <dbReference type="NCBI Taxonomy" id="289476"/>
    <lineage>
        <taxon>Eukaryota</taxon>
        <taxon>Metazoa</taxon>
        <taxon>Ecdysozoa</taxon>
        <taxon>Nematoda</taxon>
        <taxon>Chromadorea</taxon>
        <taxon>Rhabditida</taxon>
        <taxon>Tylenchina</taxon>
        <taxon>Panagrolaimomorpha</taxon>
        <taxon>Strongyloidoidea</taxon>
        <taxon>Steinernematidae</taxon>
        <taxon>Steinernema</taxon>
    </lineage>
</organism>
<feature type="transmembrane region" description="Helical" evidence="6">
    <location>
        <begin position="36"/>
        <end position="60"/>
    </location>
</feature>
<dbReference type="GO" id="GO:0012505">
    <property type="term" value="C:endomembrane system"/>
    <property type="evidence" value="ECO:0007669"/>
    <property type="project" value="UniProtKB-SubCell"/>
</dbReference>
<feature type="transmembrane region" description="Helical" evidence="6">
    <location>
        <begin position="72"/>
        <end position="94"/>
    </location>
</feature>
<feature type="transmembrane region" description="Helical" evidence="6">
    <location>
        <begin position="168"/>
        <end position="190"/>
    </location>
</feature>
<keyword evidence="4 6" id="KW-1133">Transmembrane helix</keyword>
<evidence type="ECO:0000256" key="6">
    <source>
        <dbReference type="SAM" id="Phobius"/>
    </source>
</evidence>
<feature type="transmembrane region" description="Helical" evidence="6">
    <location>
        <begin position="350"/>
        <end position="369"/>
    </location>
</feature>
<keyword evidence="5 6" id="KW-0472">Membrane</keyword>
<protein>
    <recommendedName>
        <fullName evidence="9">Major facilitator superfamily (MFS) profile domain-containing protein</fullName>
    </recommendedName>
</protein>